<dbReference type="InterPro" id="IPR036890">
    <property type="entry name" value="HATPase_C_sf"/>
</dbReference>
<keyword evidence="9" id="KW-0902">Two-component regulatory system</keyword>
<dbReference type="SMART" id="SM00387">
    <property type="entry name" value="HATPase_c"/>
    <property type="match status" value="1"/>
</dbReference>
<evidence type="ECO:0000256" key="9">
    <source>
        <dbReference type="ARBA" id="ARBA00023012"/>
    </source>
</evidence>
<sequence>MAPRPISIRRRVLVAATLLLVLAALVLVAFVRDYAERASERAFDRLLGASALTIAGAVQLQEGAVTVELPLASFAMFSGSDRIFYAVEAPDGTNVTGYGDLSKGLPPEDDSEPTFADAVYRGQPVRVASAGRLVSTASGTGWATVRVAETLGERQALAREIFGNALLPVVALLFLALAILWFGIGRAFRPLLSLERHLRARAPENLAPVDLPVPQEAAQLVGALNDFMARLRSARERLEALVAEAAHEVRTPLASLRLQAEVARGERDPEALKAQVARIHEGAVQASQLVSQLLMDATISHRLDTAPAGATPVGAVVAEVVRRLDPDTAGRVGVRIEPGLAEAALGADRVVLREMLRNLVDNALTYSAGPVEISVAALPGGAIGIDVADRGPGIPADEREAVFRRFRRGAAAAGTNGSGLGLAIVRRAVEAQRGRIALEDRPGGGLLARLALPRADGTAGPAGAAVGGGTRALASVALVLLLALPVGAAGAAETVYPAPDGSRETRLSVLGATDTGLFAHLVRGFQDHRPDVTVVYQEGETLPIFDAFAKGLSPPPDLMVSSASDLQVKLVNDGYARALDVPGAAALPGWAQWRSELFGFTFEPAVIVYDPDALAPEEVPRSHLELAELLERQAVRLAGRIATYDVARSGVGYMLASQDQSVSSYFWRLASAFGRAGVRLSGASPAILDGIERGELALGYNVLGSYAFARQAAGARIGIVVPDDYVLVVTRSMFVPVGARRPDLGEAFLEFALSTEGQSILAGPAALGAVVLGAQGMWTAEHIAALGRGAVQPVPLGPSLLVGLDRQRRARFLDTWMEIVAPQ</sequence>
<dbReference type="InterPro" id="IPR004358">
    <property type="entry name" value="Sig_transdc_His_kin-like_C"/>
</dbReference>
<dbReference type="PROSITE" id="PS50885">
    <property type="entry name" value="HAMP"/>
    <property type="match status" value="1"/>
</dbReference>
<evidence type="ECO:0000256" key="6">
    <source>
        <dbReference type="ARBA" id="ARBA00022692"/>
    </source>
</evidence>
<evidence type="ECO:0000256" key="1">
    <source>
        <dbReference type="ARBA" id="ARBA00000085"/>
    </source>
</evidence>
<dbReference type="EMBL" id="QYRN01000007">
    <property type="protein sequence ID" value="RIX99645.1"/>
    <property type="molecule type" value="Genomic_DNA"/>
</dbReference>
<dbReference type="InterPro" id="IPR003661">
    <property type="entry name" value="HisK_dim/P_dom"/>
</dbReference>
<keyword evidence="6 11" id="KW-0812">Transmembrane</keyword>
<evidence type="ECO:0000256" key="7">
    <source>
        <dbReference type="ARBA" id="ARBA00022777"/>
    </source>
</evidence>
<dbReference type="PANTHER" id="PTHR45436">
    <property type="entry name" value="SENSOR HISTIDINE KINASE YKOH"/>
    <property type="match status" value="1"/>
</dbReference>
<dbReference type="PROSITE" id="PS50109">
    <property type="entry name" value="HIS_KIN"/>
    <property type="match status" value="1"/>
</dbReference>
<keyword evidence="5" id="KW-0808">Transferase</keyword>
<comment type="subcellular location">
    <subcellularLocation>
        <location evidence="2">Membrane</location>
    </subcellularLocation>
</comment>
<dbReference type="SUPFAM" id="SSF55874">
    <property type="entry name" value="ATPase domain of HSP90 chaperone/DNA topoisomerase II/histidine kinase"/>
    <property type="match status" value="1"/>
</dbReference>
<organism evidence="14 15">
    <name type="scientific">Aureimonas flava</name>
    <dbReference type="NCBI Taxonomy" id="2320271"/>
    <lineage>
        <taxon>Bacteria</taxon>
        <taxon>Pseudomonadati</taxon>
        <taxon>Pseudomonadota</taxon>
        <taxon>Alphaproteobacteria</taxon>
        <taxon>Hyphomicrobiales</taxon>
        <taxon>Aurantimonadaceae</taxon>
        <taxon>Aureimonas</taxon>
    </lineage>
</organism>
<dbReference type="SMART" id="SM00388">
    <property type="entry name" value="HisKA"/>
    <property type="match status" value="1"/>
</dbReference>
<dbReference type="CDD" id="cd00075">
    <property type="entry name" value="HATPase"/>
    <property type="match status" value="1"/>
</dbReference>
<dbReference type="InterPro" id="IPR003594">
    <property type="entry name" value="HATPase_dom"/>
</dbReference>
<dbReference type="InterPro" id="IPR050428">
    <property type="entry name" value="TCS_sensor_his_kinase"/>
</dbReference>
<keyword evidence="7" id="KW-0418">Kinase</keyword>
<name>A0A3A1WIU9_9HYPH</name>
<dbReference type="Pfam" id="PF02518">
    <property type="entry name" value="HATPase_c"/>
    <property type="match status" value="1"/>
</dbReference>
<evidence type="ECO:0000256" key="3">
    <source>
        <dbReference type="ARBA" id="ARBA00012438"/>
    </source>
</evidence>
<dbReference type="GO" id="GO:0000155">
    <property type="term" value="F:phosphorelay sensor kinase activity"/>
    <property type="evidence" value="ECO:0007669"/>
    <property type="project" value="InterPro"/>
</dbReference>
<accession>A0A3A1WIU9</accession>
<comment type="catalytic activity">
    <reaction evidence="1">
        <text>ATP + protein L-histidine = ADP + protein N-phospho-L-histidine.</text>
        <dbReference type="EC" id="2.7.13.3"/>
    </reaction>
</comment>
<reference evidence="15" key="1">
    <citation type="submission" date="2018-09" db="EMBL/GenBank/DDBJ databases">
        <authorList>
            <person name="Tuo L."/>
        </authorList>
    </citation>
    <scope>NUCLEOTIDE SEQUENCE [LARGE SCALE GENOMIC DNA]</scope>
    <source>
        <strain evidence="15">M2BS4Y-1</strain>
    </source>
</reference>
<dbReference type="Gene3D" id="3.40.190.10">
    <property type="entry name" value="Periplasmic binding protein-like II"/>
    <property type="match status" value="2"/>
</dbReference>
<evidence type="ECO:0000313" key="15">
    <source>
        <dbReference type="Proteomes" id="UP000265750"/>
    </source>
</evidence>
<protein>
    <recommendedName>
        <fullName evidence="3">histidine kinase</fullName>
        <ecNumber evidence="3">2.7.13.3</ecNumber>
    </recommendedName>
</protein>
<evidence type="ECO:0000256" key="4">
    <source>
        <dbReference type="ARBA" id="ARBA00022553"/>
    </source>
</evidence>
<keyword evidence="15" id="KW-1185">Reference proteome</keyword>
<evidence type="ECO:0000256" key="10">
    <source>
        <dbReference type="ARBA" id="ARBA00023136"/>
    </source>
</evidence>
<feature type="domain" description="Histidine kinase" evidence="12">
    <location>
        <begin position="244"/>
        <end position="456"/>
    </location>
</feature>
<dbReference type="PANTHER" id="PTHR45436:SF1">
    <property type="entry name" value="SENSOR PROTEIN QSEC"/>
    <property type="match status" value="1"/>
</dbReference>
<keyword evidence="8 11" id="KW-1133">Transmembrane helix</keyword>
<dbReference type="RefSeq" id="WP_119540776.1">
    <property type="nucleotide sequence ID" value="NZ_QYRN01000007.1"/>
</dbReference>
<dbReference type="Pfam" id="PF08521">
    <property type="entry name" value="2CSK_N"/>
    <property type="match status" value="1"/>
</dbReference>
<evidence type="ECO:0000259" key="13">
    <source>
        <dbReference type="PROSITE" id="PS50885"/>
    </source>
</evidence>
<dbReference type="CDD" id="cd00082">
    <property type="entry name" value="HisKA"/>
    <property type="match status" value="1"/>
</dbReference>
<dbReference type="InterPro" id="IPR013727">
    <property type="entry name" value="2CSK_N"/>
</dbReference>
<dbReference type="PRINTS" id="PR00344">
    <property type="entry name" value="BCTRLSENSOR"/>
</dbReference>
<proteinExistence type="predicted"/>
<feature type="domain" description="HAMP" evidence="13">
    <location>
        <begin position="185"/>
        <end position="236"/>
    </location>
</feature>
<dbReference type="SUPFAM" id="SSF47384">
    <property type="entry name" value="Homodimeric domain of signal transducing histidine kinase"/>
    <property type="match status" value="1"/>
</dbReference>
<dbReference type="InterPro" id="IPR003660">
    <property type="entry name" value="HAMP_dom"/>
</dbReference>
<dbReference type="AlphaFoldDB" id="A0A3A1WIU9"/>
<keyword evidence="4" id="KW-0597">Phosphoprotein</keyword>
<evidence type="ECO:0000313" key="14">
    <source>
        <dbReference type="EMBL" id="RIX99645.1"/>
    </source>
</evidence>
<dbReference type="EC" id="2.7.13.3" evidence="3"/>
<keyword evidence="10 11" id="KW-0472">Membrane</keyword>
<evidence type="ECO:0000259" key="12">
    <source>
        <dbReference type="PROSITE" id="PS50109"/>
    </source>
</evidence>
<evidence type="ECO:0000256" key="11">
    <source>
        <dbReference type="SAM" id="Phobius"/>
    </source>
</evidence>
<comment type="caution">
    <text evidence="14">The sequence shown here is derived from an EMBL/GenBank/DDBJ whole genome shotgun (WGS) entry which is preliminary data.</text>
</comment>
<dbReference type="Pfam" id="PF13531">
    <property type="entry name" value="SBP_bac_11"/>
    <property type="match status" value="1"/>
</dbReference>
<dbReference type="Pfam" id="PF00512">
    <property type="entry name" value="HisKA"/>
    <property type="match status" value="1"/>
</dbReference>
<feature type="transmembrane region" description="Helical" evidence="11">
    <location>
        <begin position="12"/>
        <end position="31"/>
    </location>
</feature>
<dbReference type="SUPFAM" id="SSF53850">
    <property type="entry name" value="Periplasmic binding protein-like II"/>
    <property type="match status" value="1"/>
</dbReference>
<evidence type="ECO:0000256" key="2">
    <source>
        <dbReference type="ARBA" id="ARBA00004370"/>
    </source>
</evidence>
<evidence type="ECO:0000256" key="8">
    <source>
        <dbReference type="ARBA" id="ARBA00022989"/>
    </source>
</evidence>
<feature type="transmembrane region" description="Helical" evidence="11">
    <location>
        <begin position="161"/>
        <end position="184"/>
    </location>
</feature>
<dbReference type="InterPro" id="IPR036097">
    <property type="entry name" value="HisK_dim/P_sf"/>
</dbReference>
<dbReference type="Gene3D" id="3.30.565.10">
    <property type="entry name" value="Histidine kinase-like ATPase, C-terminal domain"/>
    <property type="match status" value="1"/>
</dbReference>
<dbReference type="GO" id="GO:0005886">
    <property type="term" value="C:plasma membrane"/>
    <property type="evidence" value="ECO:0007669"/>
    <property type="project" value="TreeGrafter"/>
</dbReference>
<evidence type="ECO:0000256" key="5">
    <source>
        <dbReference type="ARBA" id="ARBA00022679"/>
    </source>
</evidence>
<dbReference type="InterPro" id="IPR005467">
    <property type="entry name" value="His_kinase_dom"/>
</dbReference>
<dbReference type="OrthoDB" id="8673316at2"/>
<dbReference type="Proteomes" id="UP000265750">
    <property type="component" value="Unassembled WGS sequence"/>
</dbReference>
<dbReference type="Gene3D" id="1.10.287.130">
    <property type="match status" value="1"/>
</dbReference>
<gene>
    <name evidence="14" type="ORF">D3218_14360</name>
</gene>